<keyword evidence="1" id="KW-1133">Transmembrane helix</keyword>
<protein>
    <submittedName>
        <fullName evidence="2">Uncharacterized protein</fullName>
    </submittedName>
</protein>
<gene>
    <name evidence="2" type="ORF">EVJ58_g4007</name>
</gene>
<dbReference type="EMBL" id="SEKV01000176">
    <property type="protein sequence ID" value="TFY62216.1"/>
    <property type="molecule type" value="Genomic_DNA"/>
</dbReference>
<dbReference type="Proteomes" id="UP000298390">
    <property type="component" value="Unassembled WGS sequence"/>
</dbReference>
<dbReference type="AlphaFoldDB" id="A0A4Y9YI50"/>
<proteinExistence type="predicted"/>
<keyword evidence="1" id="KW-0812">Transmembrane</keyword>
<feature type="transmembrane region" description="Helical" evidence="1">
    <location>
        <begin position="50"/>
        <end position="74"/>
    </location>
</feature>
<evidence type="ECO:0000313" key="3">
    <source>
        <dbReference type="Proteomes" id="UP000298390"/>
    </source>
</evidence>
<reference evidence="2 3" key="1">
    <citation type="submission" date="2019-01" db="EMBL/GenBank/DDBJ databases">
        <title>Genome sequencing of the rare red list fungi Fomitopsis rosea.</title>
        <authorList>
            <person name="Buettner E."/>
            <person name="Kellner H."/>
        </authorList>
    </citation>
    <scope>NUCLEOTIDE SEQUENCE [LARGE SCALE GENOMIC DNA]</scope>
    <source>
        <strain evidence="2 3">DSM 105464</strain>
    </source>
</reference>
<organism evidence="2 3">
    <name type="scientific">Rhodofomes roseus</name>
    <dbReference type="NCBI Taxonomy" id="34475"/>
    <lineage>
        <taxon>Eukaryota</taxon>
        <taxon>Fungi</taxon>
        <taxon>Dikarya</taxon>
        <taxon>Basidiomycota</taxon>
        <taxon>Agaricomycotina</taxon>
        <taxon>Agaricomycetes</taxon>
        <taxon>Polyporales</taxon>
        <taxon>Rhodofomes</taxon>
    </lineage>
</organism>
<dbReference type="STRING" id="34475.A0A4Y9YI50"/>
<keyword evidence="1" id="KW-0472">Membrane</keyword>
<evidence type="ECO:0000313" key="2">
    <source>
        <dbReference type="EMBL" id="TFY62216.1"/>
    </source>
</evidence>
<comment type="caution">
    <text evidence="2">The sequence shown here is derived from an EMBL/GenBank/DDBJ whole genome shotgun (WGS) entry which is preliminary data.</text>
</comment>
<evidence type="ECO:0000256" key="1">
    <source>
        <dbReference type="SAM" id="Phobius"/>
    </source>
</evidence>
<dbReference type="PANTHER" id="PTHR40465:SF1">
    <property type="entry name" value="DUF6534 DOMAIN-CONTAINING PROTEIN"/>
    <property type="match status" value="1"/>
</dbReference>
<sequence>MSTSAEQLAQAAEGPALIGIFLNVMLYGAMITQTFFYFSTYKTDPAWIKAYVFILFLADTLNAVFNIAWIYGVLITNFGALSFFVDTAISPETLVALF</sequence>
<dbReference type="PANTHER" id="PTHR40465">
    <property type="entry name" value="CHROMOSOME 1, WHOLE GENOME SHOTGUN SEQUENCE"/>
    <property type="match status" value="1"/>
</dbReference>
<feature type="transmembrane region" description="Helical" evidence="1">
    <location>
        <begin position="16"/>
        <end position="38"/>
    </location>
</feature>
<name>A0A4Y9YI50_9APHY</name>
<accession>A0A4Y9YI50</accession>